<evidence type="ECO:0000313" key="1">
    <source>
        <dbReference type="EMBL" id="MXO03111.1"/>
    </source>
</evidence>
<evidence type="ECO:0000313" key="2">
    <source>
        <dbReference type="Proteomes" id="UP000440304"/>
    </source>
</evidence>
<dbReference type="EMBL" id="WUML01000062">
    <property type="protein sequence ID" value="MXO03111.1"/>
    <property type="molecule type" value="Genomic_DNA"/>
</dbReference>
<dbReference type="RefSeq" id="WP_160788244.1">
    <property type="nucleotide sequence ID" value="NZ_CP086610.1"/>
</dbReference>
<dbReference type="OrthoDB" id="6906417at2"/>
<dbReference type="AlphaFoldDB" id="A0A6N8TKC2"/>
<sequence length="76" mass="9141">MKKAECEQAIRQMCNLWAREQGFDTRSPGAHPSYYEFKNWASTQGYSRYWDFRATGGADYHAEMWFDDEFKQGWRN</sequence>
<reference evidence="1 2" key="1">
    <citation type="submission" date="2019-12" db="EMBL/GenBank/DDBJ databases">
        <title>Shinella granuli gen. nov., sp. nov., and proposal of the reclassification of Zoogloea ramigera ATCC 19623 as Shinella zoogloeoides sp. nov.</title>
        <authorList>
            <person name="Gao J."/>
        </authorList>
    </citation>
    <scope>NUCLEOTIDE SEQUENCE [LARGE SCALE GENOMIC DNA]</scope>
    <source>
        <strain evidence="1 2">DSM 287</strain>
    </source>
</reference>
<organism evidence="1 2">
    <name type="scientific">Shinella zoogloeoides</name>
    <name type="common">Crabtreella saccharophila</name>
    <dbReference type="NCBI Taxonomy" id="352475"/>
    <lineage>
        <taxon>Bacteria</taxon>
        <taxon>Pseudomonadati</taxon>
        <taxon>Pseudomonadota</taxon>
        <taxon>Alphaproteobacteria</taxon>
        <taxon>Hyphomicrobiales</taxon>
        <taxon>Rhizobiaceae</taxon>
        <taxon>Shinella</taxon>
    </lineage>
</organism>
<comment type="caution">
    <text evidence="1">The sequence shown here is derived from an EMBL/GenBank/DDBJ whole genome shotgun (WGS) entry which is preliminary data.</text>
</comment>
<protein>
    <submittedName>
        <fullName evidence="1">Uncharacterized protein</fullName>
    </submittedName>
</protein>
<accession>A0A6N8TKC2</accession>
<name>A0A6N8TKC2_SHIZO</name>
<gene>
    <name evidence="1" type="ORF">GR156_22750</name>
</gene>
<proteinExistence type="predicted"/>
<dbReference type="Proteomes" id="UP000440304">
    <property type="component" value="Unassembled WGS sequence"/>
</dbReference>